<organism evidence="2 3">
    <name type="scientific">Trichophyton equinum (strain ATCC MYA-4606 / CBS 127.97)</name>
    <name type="common">Horse ringworm fungus</name>
    <dbReference type="NCBI Taxonomy" id="559882"/>
    <lineage>
        <taxon>Eukaryota</taxon>
        <taxon>Fungi</taxon>
        <taxon>Dikarya</taxon>
        <taxon>Ascomycota</taxon>
        <taxon>Pezizomycotina</taxon>
        <taxon>Eurotiomycetes</taxon>
        <taxon>Eurotiomycetidae</taxon>
        <taxon>Onygenales</taxon>
        <taxon>Arthrodermataceae</taxon>
        <taxon>Trichophyton</taxon>
    </lineage>
</organism>
<gene>
    <name evidence="2" type="ORF">TEQG_03451</name>
</gene>
<reference evidence="3" key="1">
    <citation type="journal article" date="2012" name="MBio">
        <title>Comparative genome analysis of Trichophyton rubrum and related dermatophytes reveals candidate genes involved in infection.</title>
        <authorList>
            <person name="Martinez D.A."/>
            <person name="Oliver B.G."/>
            <person name="Graeser Y."/>
            <person name="Goldberg J.M."/>
            <person name="Li W."/>
            <person name="Martinez-Rossi N.M."/>
            <person name="Monod M."/>
            <person name="Shelest E."/>
            <person name="Barton R.C."/>
            <person name="Birch E."/>
            <person name="Brakhage A.A."/>
            <person name="Chen Z."/>
            <person name="Gurr S.J."/>
            <person name="Heiman D."/>
            <person name="Heitman J."/>
            <person name="Kosti I."/>
            <person name="Rossi A."/>
            <person name="Saif S."/>
            <person name="Samalova M."/>
            <person name="Saunders C.W."/>
            <person name="Shea T."/>
            <person name="Summerbell R.C."/>
            <person name="Xu J."/>
            <person name="Young S."/>
            <person name="Zeng Q."/>
            <person name="Birren B.W."/>
            <person name="Cuomo C.A."/>
            <person name="White T.C."/>
        </authorList>
    </citation>
    <scope>NUCLEOTIDE SEQUENCE [LARGE SCALE GENOMIC DNA]</scope>
    <source>
        <strain evidence="3">ATCC MYA-4606 / CBS 127.97</strain>
    </source>
</reference>
<sequence>MLVEVGCSSLTKLSRSEVASRDLRNQPSEPSPLHTELLPFFQFLTIEKLHVATLKISKDATVHETPSRCLARSPSAPSRSLPKPRSRTDLSHSGFG</sequence>
<feature type="region of interest" description="Disordered" evidence="1">
    <location>
        <begin position="62"/>
        <end position="96"/>
    </location>
</feature>
<dbReference type="Proteomes" id="UP000009169">
    <property type="component" value="Unassembled WGS sequence"/>
</dbReference>
<proteinExistence type="predicted"/>
<feature type="compositionally biased region" description="Low complexity" evidence="1">
    <location>
        <begin position="67"/>
        <end position="83"/>
    </location>
</feature>
<evidence type="ECO:0000256" key="1">
    <source>
        <dbReference type="SAM" id="MobiDB-lite"/>
    </source>
</evidence>
<dbReference type="EMBL" id="DS995734">
    <property type="protein sequence ID" value="EGE04580.1"/>
    <property type="molecule type" value="Genomic_DNA"/>
</dbReference>
<accession>F2PRR2</accession>
<dbReference type="AlphaFoldDB" id="F2PRR2"/>
<evidence type="ECO:0000313" key="3">
    <source>
        <dbReference type="Proteomes" id="UP000009169"/>
    </source>
</evidence>
<evidence type="ECO:0000313" key="2">
    <source>
        <dbReference type="EMBL" id="EGE04580.1"/>
    </source>
</evidence>
<dbReference type="HOGENOM" id="CLU_2361236_0_0_1"/>
<dbReference type="VEuPathDB" id="FungiDB:TEQG_03451"/>
<protein>
    <submittedName>
        <fullName evidence="2">Uncharacterized protein</fullName>
    </submittedName>
</protein>
<name>F2PRR2_TRIEC</name>
<keyword evidence="3" id="KW-1185">Reference proteome</keyword>